<evidence type="ECO:0000256" key="2">
    <source>
        <dbReference type="ARBA" id="ARBA00022980"/>
    </source>
</evidence>
<dbReference type="GO" id="GO:0005840">
    <property type="term" value="C:ribosome"/>
    <property type="evidence" value="ECO:0007669"/>
    <property type="project" value="UniProtKB-KW"/>
</dbReference>
<dbReference type="GO" id="GO:1990904">
    <property type="term" value="C:ribonucleoprotein complex"/>
    <property type="evidence" value="ECO:0007669"/>
    <property type="project" value="UniProtKB-KW"/>
</dbReference>
<keyword evidence="5" id="KW-0934">Plastid</keyword>
<geneLocation type="chloroplast" evidence="5"/>
<keyword evidence="2 5" id="KW-0689">Ribosomal protein</keyword>
<name>A0A7L4WPE4_9FLOR</name>
<dbReference type="AlphaFoldDB" id="A0A7L4WPE4"/>
<dbReference type="InterPro" id="IPR036049">
    <property type="entry name" value="Ribosomal_uL29_sf"/>
</dbReference>
<evidence type="ECO:0000256" key="1">
    <source>
        <dbReference type="ARBA" id="ARBA00009254"/>
    </source>
</evidence>
<dbReference type="GeneID" id="60234983"/>
<dbReference type="SUPFAM" id="SSF46561">
    <property type="entry name" value="Ribosomal protein L29 (L29p)"/>
    <property type="match status" value="1"/>
</dbReference>
<evidence type="ECO:0000256" key="4">
    <source>
        <dbReference type="SAM" id="Coils"/>
    </source>
</evidence>
<dbReference type="NCBIfam" id="TIGR00012">
    <property type="entry name" value="L29"/>
    <property type="match status" value="1"/>
</dbReference>
<keyword evidence="4" id="KW-0175">Coiled coil</keyword>
<gene>
    <name evidence="5" type="primary">rpl29</name>
</gene>
<feature type="coiled-coil region" evidence="4">
    <location>
        <begin position="4"/>
        <end position="31"/>
    </location>
</feature>
<dbReference type="GO" id="GO:0006412">
    <property type="term" value="P:translation"/>
    <property type="evidence" value="ECO:0007669"/>
    <property type="project" value="InterPro"/>
</dbReference>
<sequence>MSRKNKFKTHLNEQEELLITLKKELVILKIKQTTKQNFKPHLTKEIKNKISRIKTLGKIIK</sequence>
<dbReference type="EMBL" id="MH898941">
    <property type="protein sequence ID" value="QFR99931.1"/>
    <property type="molecule type" value="Genomic_DNA"/>
</dbReference>
<keyword evidence="3" id="KW-0687">Ribonucleoprotein</keyword>
<accession>A0A7L4WPE4</accession>
<evidence type="ECO:0000313" key="5">
    <source>
        <dbReference type="EMBL" id="QFR99931.1"/>
    </source>
</evidence>
<reference evidence="5" key="1">
    <citation type="submission" date="2018-09" db="EMBL/GenBank/DDBJ databases">
        <title>Genomics and Phylogenetic analysis of three type specimens of Osmundea (Rhodomelaceae, Rhodophyta).</title>
        <authorList>
            <person name="Hughey J.R."/>
            <person name="Miller K.A."/>
        </authorList>
    </citation>
    <scope>NUCLEOTIDE SEQUENCE</scope>
</reference>
<proteinExistence type="inferred from homology"/>
<evidence type="ECO:0000256" key="3">
    <source>
        <dbReference type="ARBA" id="ARBA00023274"/>
    </source>
</evidence>
<dbReference type="Gene3D" id="1.10.287.310">
    <property type="match status" value="1"/>
</dbReference>
<dbReference type="Pfam" id="PF00831">
    <property type="entry name" value="Ribosomal_L29"/>
    <property type="match status" value="1"/>
</dbReference>
<keyword evidence="5" id="KW-0150">Chloroplast</keyword>
<comment type="similarity">
    <text evidence="1">Belongs to the universal ribosomal protein uL29 family.</text>
</comment>
<dbReference type="InterPro" id="IPR001854">
    <property type="entry name" value="Ribosomal_uL29"/>
</dbReference>
<dbReference type="RefSeq" id="YP_009944637.1">
    <property type="nucleotide sequence ID" value="NC_051457.1"/>
</dbReference>
<dbReference type="GO" id="GO:0003735">
    <property type="term" value="F:structural constituent of ribosome"/>
    <property type="evidence" value="ECO:0007669"/>
    <property type="project" value="InterPro"/>
</dbReference>
<protein>
    <submittedName>
        <fullName evidence="5">Ribosomal protein L29</fullName>
    </submittedName>
</protein>
<organism evidence="5">
    <name type="scientific">Osmundea sinicola</name>
    <dbReference type="NCBI Taxonomy" id="290685"/>
    <lineage>
        <taxon>Eukaryota</taxon>
        <taxon>Rhodophyta</taxon>
        <taxon>Florideophyceae</taxon>
        <taxon>Rhodymeniophycidae</taxon>
        <taxon>Ceramiales</taxon>
        <taxon>Rhodomelaceae</taxon>
        <taxon>Laurencieae</taxon>
        <taxon>Osmundea</taxon>
    </lineage>
</organism>